<dbReference type="PANTHER" id="PTHR45833:SF1">
    <property type="entry name" value="METHIONINE SYNTHASE"/>
    <property type="match status" value="1"/>
</dbReference>
<feature type="domain" description="Pterin-binding" evidence="25">
    <location>
        <begin position="348"/>
        <end position="611"/>
    </location>
</feature>
<keyword evidence="14" id="KW-0677">Repeat</keyword>
<feature type="domain" description="B12-binding" evidence="27">
    <location>
        <begin position="731"/>
        <end position="867"/>
    </location>
</feature>
<dbReference type="InterPro" id="IPR003726">
    <property type="entry name" value="HCY_dom"/>
</dbReference>
<dbReference type="SUPFAM" id="SSF52242">
    <property type="entry name" value="Cobalamin (vitamin B12)-binding domain"/>
    <property type="match status" value="1"/>
</dbReference>
<name>A0ABV6C609_9ACTN</name>
<evidence type="ECO:0000256" key="10">
    <source>
        <dbReference type="ARBA" id="ARBA00022628"/>
    </source>
</evidence>
<gene>
    <name evidence="29" type="primary">metH</name>
    <name evidence="29" type="ORF">ACFFRE_09610</name>
</gene>
<dbReference type="InterPro" id="IPR003759">
    <property type="entry name" value="Cbl-bd_cap"/>
</dbReference>
<evidence type="ECO:0000256" key="21">
    <source>
        <dbReference type="PIRNR" id="PIRNR000381"/>
    </source>
</evidence>
<reference evidence="29 30" key="1">
    <citation type="submission" date="2024-09" db="EMBL/GenBank/DDBJ databases">
        <authorList>
            <person name="Sun Q."/>
            <person name="Mori K."/>
        </authorList>
    </citation>
    <scope>NUCLEOTIDE SEQUENCE [LARGE SCALE GENOMIC DNA]</scope>
    <source>
        <strain evidence="29 30">JCM 15389</strain>
    </source>
</reference>
<proteinExistence type="inferred from homology"/>
<keyword evidence="9 21" id="KW-0028">Amino-acid biosynthesis</keyword>
<comment type="domain">
    <text evidence="21">Modular enzyme with four functionally distinct domains. The isolated Hcy-binding domain catalyzes methyl transfer from free methylcobalamin to homocysteine. The Hcy-binding domain in association with the pterin-binding domain catalyzes the methylation of cob(I)alamin by methyltetrahydrofolate and the methylation of homocysteine. The B12-binding domain binds the cofactor. The AdoMet activation domain binds S-adenosyl-L-methionine. Under aerobic conditions cob(I)alamin can be converted to inactive cob(II)alamin. Reductive methylation by S-adenosyl-L-methionine and flavodoxin regenerates methylcobalamin.</text>
</comment>
<dbReference type="Pfam" id="PF00809">
    <property type="entry name" value="Pterin_bind"/>
    <property type="match status" value="1"/>
</dbReference>
<dbReference type="Pfam" id="PF02965">
    <property type="entry name" value="Met_synt_B12"/>
    <property type="match status" value="1"/>
</dbReference>
<dbReference type="InterPro" id="IPR050554">
    <property type="entry name" value="Met_Synthase/Corrinoid"/>
</dbReference>
<evidence type="ECO:0000256" key="20">
    <source>
        <dbReference type="NCBIfam" id="TIGR02082"/>
    </source>
</evidence>
<dbReference type="SMART" id="SM01018">
    <property type="entry name" value="B12-binding_2"/>
    <property type="match status" value="1"/>
</dbReference>
<dbReference type="NCBIfam" id="TIGR02082">
    <property type="entry name" value="metH"/>
    <property type="match status" value="1"/>
</dbReference>
<evidence type="ECO:0000256" key="1">
    <source>
        <dbReference type="ARBA" id="ARBA00001700"/>
    </source>
</evidence>
<evidence type="ECO:0000256" key="8">
    <source>
        <dbReference type="ARBA" id="ARBA00022603"/>
    </source>
</evidence>
<dbReference type="PROSITE" id="PS51337">
    <property type="entry name" value="B12_BINDING_NTER"/>
    <property type="match status" value="1"/>
</dbReference>
<evidence type="ECO:0000256" key="16">
    <source>
        <dbReference type="ARBA" id="ARBA00023167"/>
    </source>
</evidence>
<keyword evidence="15 21" id="KW-0862">Zinc</keyword>
<dbReference type="InterPro" id="IPR036589">
    <property type="entry name" value="HCY_dom_sf"/>
</dbReference>
<dbReference type="InterPro" id="IPR011005">
    <property type="entry name" value="Dihydropteroate_synth-like_sf"/>
</dbReference>
<evidence type="ECO:0000313" key="29">
    <source>
        <dbReference type="EMBL" id="MFC0082397.1"/>
    </source>
</evidence>
<dbReference type="Gene3D" id="3.20.20.330">
    <property type="entry name" value="Homocysteine-binding-like domain"/>
    <property type="match status" value="1"/>
</dbReference>
<feature type="domain" description="Hcy-binding" evidence="24">
    <location>
        <begin position="12"/>
        <end position="317"/>
    </location>
</feature>
<dbReference type="PROSITE" id="PS50974">
    <property type="entry name" value="ADOMET_ACTIVATION"/>
    <property type="match status" value="1"/>
</dbReference>
<dbReference type="Gene3D" id="1.10.1240.10">
    <property type="entry name" value="Methionine synthase domain"/>
    <property type="match status" value="1"/>
</dbReference>
<sequence>MVLDQLPVDPRGAAYLDAAGSRVVVFDGAMGTNLQLAGLGPEDFGGPALEGCNEALVLSRPDVVAGIHRAFLAVGCEVVETNAFGANRLVLAEYGLGDRVEAINRAAAELARSEADRAATEDGRPRWVAGNLGPGTRFPTLGQVTYAELADVYEEQARALLAGGVDLLLVETVFDLLQAKAAITGCKRAMVALGRRVPLQVQVTIELTGRMLPGTEIGAALTTLVPLRPDVLGLNCATGPAEMWEAVRHLGAHCPVPIAVQPNAGLPEVRDGAMHYDLTPDQLADHLARFITEAGVSVVGGCCGTTPAHLAAVVARCRDLAPAPRHPVLEPAVASIYSAVTLHQDTSFLIVGERTNANGSKRFREAMLAGDWQTVVAMAKEQVREGAHVLDVCVDYTGADGPADMAEVASRLATEASLPIMVDTTEAQVAKVALERLGGRSLLNSVNLEDGDAPGGRLDRFLTLAREHGAAVVCTCIDQDGQGRTVEHKLKAARAIVELAVDRYGLAPEDLLVDPLVLPLTTGMEESRRDGLATVEAVRRIKEELPGVHTIVGLSNVSFGIAPAARHVLNSVYLHELVEAGLDAAIVHAGRIMPLHRIEEDVRALCLDLIYDRRRDGYDPLAALIARFEGVRAQSGPVEDRRDWPVERRLAQRIVDGDRNGLEDDLEEALTAGHDALGIVNDILLDGMKTVGDLFASGELQLPFVLQSAETMKAAVAYLEPKMPKSQQGGKGTVVLATVKGDVHDIGKNLVDIILSNNGYRVVNLGIKVGLPEMLQAVDEHRADALGMSGLLVKSTLVMRENLEELNRLGRHELPVLLGGAALTRSYVERDLREVYKGRVFYGKDAFEGLRTMDQLMALRRGELDDPEFGRRPGGRVLPPRRSQQPVEEGPVPTRSPEVDPDVEVPSPPFLGTRVAKGIPLDDVAAYLNKTALFRNQWGYRPLAGEDDATFKERVSAVLREQLDLAKAKDLLVPQVVWGYFPVHADGDDLVVYEDDERRVERVRFHFPRQRKAPWLCIADFFTPVGSGRPDYACFQLVTVGPRVSEETARLFAENRYTDYLLLHGLGVEMAEALAEYWHRRVREEWGFADEDGPTLTGLFRQQYRGGRYSFGYPACPELADNEKAWALLDAGRIGVSVSEGFQLHPEQSTVALVCHHPQAKYFVA</sequence>
<dbReference type="SUPFAM" id="SSF56507">
    <property type="entry name" value="Methionine synthase activation domain-like"/>
    <property type="match status" value="1"/>
</dbReference>
<feature type="domain" description="AdoMet activation" evidence="26">
    <location>
        <begin position="882"/>
        <end position="1165"/>
    </location>
</feature>
<comment type="pathway">
    <text evidence="4 21">Amino-acid biosynthesis; L-methionine biosynthesis via de novo pathway; L-methionine from L-homocysteine (MetH route): step 1/1.</text>
</comment>
<keyword evidence="8 21" id="KW-0489">Methyltransferase</keyword>
<dbReference type="Pfam" id="PF02310">
    <property type="entry name" value="B12-binding"/>
    <property type="match status" value="1"/>
</dbReference>
<evidence type="ECO:0000256" key="3">
    <source>
        <dbReference type="ARBA" id="ARBA00001956"/>
    </source>
</evidence>
<keyword evidence="16 21" id="KW-0486">Methionine biosynthesis</keyword>
<dbReference type="InterPro" id="IPR036724">
    <property type="entry name" value="Cobalamin-bd_sf"/>
</dbReference>
<dbReference type="GO" id="GO:0032259">
    <property type="term" value="P:methylation"/>
    <property type="evidence" value="ECO:0007669"/>
    <property type="project" value="UniProtKB-KW"/>
</dbReference>
<dbReference type="SUPFAM" id="SSF47644">
    <property type="entry name" value="Methionine synthase domain"/>
    <property type="match status" value="1"/>
</dbReference>
<evidence type="ECO:0000256" key="7">
    <source>
        <dbReference type="ARBA" id="ARBA00013998"/>
    </source>
</evidence>
<evidence type="ECO:0000256" key="4">
    <source>
        <dbReference type="ARBA" id="ARBA00005178"/>
    </source>
</evidence>
<comment type="similarity">
    <text evidence="5">Belongs to the vitamin-B12 dependent methionine synthase family.</text>
</comment>
<dbReference type="Pfam" id="PF02607">
    <property type="entry name" value="B12-binding_2"/>
    <property type="match status" value="1"/>
</dbReference>
<dbReference type="InterPro" id="IPR011822">
    <property type="entry name" value="MetH"/>
</dbReference>
<evidence type="ECO:0000256" key="9">
    <source>
        <dbReference type="ARBA" id="ARBA00022605"/>
    </source>
</evidence>
<dbReference type="InterPro" id="IPR006158">
    <property type="entry name" value="Cobalamin-bd"/>
</dbReference>
<dbReference type="SUPFAM" id="SSF51717">
    <property type="entry name" value="Dihydropteroate synthetase-like"/>
    <property type="match status" value="1"/>
</dbReference>
<dbReference type="Gene3D" id="3.20.20.20">
    <property type="entry name" value="Dihydropteroate synthase-like"/>
    <property type="match status" value="1"/>
</dbReference>
<feature type="domain" description="B12-binding N-terminal" evidence="28">
    <location>
        <begin position="637"/>
        <end position="731"/>
    </location>
</feature>
<evidence type="ECO:0000256" key="13">
    <source>
        <dbReference type="ARBA" id="ARBA00022723"/>
    </source>
</evidence>
<evidence type="ECO:0000256" key="23">
    <source>
        <dbReference type="SAM" id="MobiDB-lite"/>
    </source>
</evidence>
<dbReference type="Gene3D" id="3.40.50.280">
    <property type="entry name" value="Cobalamin-binding domain"/>
    <property type="match status" value="1"/>
</dbReference>
<comment type="cofactor">
    <cofactor evidence="2 21 22">
        <name>Zn(2+)</name>
        <dbReference type="ChEBI" id="CHEBI:29105"/>
    </cofactor>
</comment>
<evidence type="ECO:0000256" key="2">
    <source>
        <dbReference type="ARBA" id="ARBA00001947"/>
    </source>
</evidence>
<evidence type="ECO:0000256" key="22">
    <source>
        <dbReference type="PROSITE-ProRule" id="PRU00333"/>
    </source>
</evidence>
<evidence type="ECO:0000256" key="17">
    <source>
        <dbReference type="ARBA" id="ARBA00023285"/>
    </source>
</evidence>
<evidence type="ECO:0000259" key="28">
    <source>
        <dbReference type="PROSITE" id="PS51337"/>
    </source>
</evidence>
<comment type="catalytic activity">
    <reaction evidence="1 21">
        <text>(6S)-5-methyl-5,6,7,8-tetrahydrofolate + L-homocysteine = (6S)-5,6,7,8-tetrahydrofolate + L-methionine</text>
        <dbReference type="Rhea" id="RHEA:11172"/>
        <dbReference type="ChEBI" id="CHEBI:18608"/>
        <dbReference type="ChEBI" id="CHEBI:57453"/>
        <dbReference type="ChEBI" id="CHEBI:57844"/>
        <dbReference type="ChEBI" id="CHEBI:58199"/>
        <dbReference type="EC" id="2.1.1.13"/>
    </reaction>
</comment>
<comment type="function">
    <text evidence="18 21">Catalyzes the transfer of a methyl group from methyl-cobalamin to homocysteine, yielding enzyme-bound cob(I)alamin and methionine. Subsequently, remethylates the cofactor using methyltetrahydrofolate.</text>
</comment>
<evidence type="ECO:0000313" key="30">
    <source>
        <dbReference type="Proteomes" id="UP001589788"/>
    </source>
</evidence>
<dbReference type="Proteomes" id="UP001589788">
    <property type="component" value="Unassembled WGS sequence"/>
</dbReference>
<evidence type="ECO:0000259" key="27">
    <source>
        <dbReference type="PROSITE" id="PS51332"/>
    </source>
</evidence>
<keyword evidence="13 21" id="KW-0479">Metal-binding</keyword>
<feature type="binding site" evidence="22">
    <location>
        <position position="303"/>
    </location>
    <ligand>
        <name>Zn(2+)</name>
        <dbReference type="ChEBI" id="CHEBI:29105"/>
    </ligand>
</feature>
<keyword evidence="12 21" id="KW-0949">S-adenosyl-L-methionine</keyword>
<dbReference type="InterPro" id="IPR037010">
    <property type="entry name" value="VitB12-dep_Met_synth_activ_sf"/>
</dbReference>
<dbReference type="Pfam" id="PF02574">
    <property type="entry name" value="S-methyl_trans"/>
    <property type="match status" value="1"/>
</dbReference>
<evidence type="ECO:0000256" key="12">
    <source>
        <dbReference type="ARBA" id="ARBA00022691"/>
    </source>
</evidence>
<feature type="region of interest" description="Disordered" evidence="23">
    <location>
        <begin position="864"/>
        <end position="903"/>
    </location>
</feature>
<keyword evidence="17 21" id="KW-0170">Cobalt</keyword>
<evidence type="ECO:0000256" key="6">
    <source>
        <dbReference type="ARBA" id="ARBA00012032"/>
    </source>
</evidence>
<dbReference type="SUPFAM" id="SSF82282">
    <property type="entry name" value="Homocysteine S-methyltransferase"/>
    <property type="match status" value="1"/>
</dbReference>
<evidence type="ECO:0000256" key="5">
    <source>
        <dbReference type="ARBA" id="ARBA00010398"/>
    </source>
</evidence>
<evidence type="ECO:0000256" key="18">
    <source>
        <dbReference type="ARBA" id="ARBA00025552"/>
    </source>
</evidence>
<feature type="binding site" evidence="22">
    <location>
        <position position="302"/>
    </location>
    <ligand>
        <name>Zn(2+)</name>
        <dbReference type="ChEBI" id="CHEBI:29105"/>
    </ligand>
</feature>
<dbReference type="PANTHER" id="PTHR45833">
    <property type="entry name" value="METHIONINE SYNTHASE"/>
    <property type="match status" value="1"/>
</dbReference>
<evidence type="ECO:0000259" key="26">
    <source>
        <dbReference type="PROSITE" id="PS50974"/>
    </source>
</evidence>
<evidence type="ECO:0000256" key="11">
    <source>
        <dbReference type="ARBA" id="ARBA00022679"/>
    </source>
</evidence>
<dbReference type="PROSITE" id="PS50970">
    <property type="entry name" value="HCY"/>
    <property type="match status" value="1"/>
</dbReference>
<dbReference type="EC" id="2.1.1.13" evidence="6 20"/>
<dbReference type="InterPro" id="IPR036594">
    <property type="entry name" value="Meth_synthase_dom"/>
</dbReference>
<organism evidence="29 30">
    <name type="scientific">Aciditerrimonas ferrireducens</name>
    <dbReference type="NCBI Taxonomy" id="667306"/>
    <lineage>
        <taxon>Bacteria</taxon>
        <taxon>Bacillati</taxon>
        <taxon>Actinomycetota</taxon>
        <taxon>Acidimicrobiia</taxon>
        <taxon>Acidimicrobiales</taxon>
        <taxon>Acidimicrobiaceae</taxon>
        <taxon>Aciditerrimonas</taxon>
    </lineage>
</organism>
<keyword evidence="30" id="KW-1185">Reference proteome</keyword>
<protein>
    <recommendedName>
        <fullName evidence="7 20">Methionine synthase</fullName>
        <ecNumber evidence="6 20">2.1.1.13</ecNumber>
    </recommendedName>
    <alternativeName>
        <fullName evidence="19 21">5-methyltetrahydrofolate--homocysteine methyltransferase</fullName>
    </alternativeName>
</protein>
<dbReference type="PROSITE" id="PS50972">
    <property type="entry name" value="PTERIN_BINDING"/>
    <property type="match status" value="1"/>
</dbReference>
<dbReference type="PIRSF" id="PIRSF000381">
    <property type="entry name" value="MetH"/>
    <property type="match status" value="1"/>
</dbReference>
<dbReference type="EMBL" id="JBHLYQ010000097">
    <property type="protein sequence ID" value="MFC0082397.1"/>
    <property type="molecule type" value="Genomic_DNA"/>
</dbReference>
<dbReference type="PROSITE" id="PS51332">
    <property type="entry name" value="B12_BINDING"/>
    <property type="match status" value="1"/>
</dbReference>
<dbReference type="RefSeq" id="WP_377789974.1">
    <property type="nucleotide sequence ID" value="NZ_JBHLYQ010000097.1"/>
</dbReference>
<evidence type="ECO:0000259" key="25">
    <source>
        <dbReference type="PROSITE" id="PS50972"/>
    </source>
</evidence>
<dbReference type="InterPro" id="IPR000489">
    <property type="entry name" value="Pterin-binding_dom"/>
</dbReference>
<keyword evidence="11 21" id="KW-0808">Transferase</keyword>
<dbReference type="InterPro" id="IPR004223">
    <property type="entry name" value="VitB12-dep_Met_synth_activ_dom"/>
</dbReference>
<keyword evidence="10 21" id="KW-0846">Cobalamin</keyword>
<evidence type="ECO:0000256" key="14">
    <source>
        <dbReference type="ARBA" id="ARBA00022737"/>
    </source>
</evidence>
<dbReference type="GO" id="GO:0008705">
    <property type="term" value="F:methionine synthase activity"/>
    <property type="evidence" value="ECO:0007669"/>
    <property type="project" value="UniProtKB-EC"/>
</dbReference>
<evidence type="ECO:0000256" key="19">
    <source>
        <dbReference type="ARBA" id="ARBA00031040"/>
    </source>
</evidence>
<comment type="cofactor">
    <cofactor evidence="3 21">
        <name>methylcob(III)alamin</name>
        <dbReference type="ChEBI" id="CHEBI:28115"/>
    </cofactor>
</comment>
<evidence type="ECO:0000259" key="24">
    <source>
        <dbReference type="PROSITE" id="PS50970"/>
    </source>
</evidence>
<feature type="binding site" evidence="22">
    <location>
        <position position="236"/>
    </location>
    <ligand>
        <name>Zn(2+)</name>
        <dbReference type="ChEBI" id="CHEBI:29105"/>
    </ligand>
</feature>
<evidence type="ECO:0000256" key="15">
    <source>
        <dbReference type="ARBA" id="ARBA00022833"/>
    </source>
</evidence>
<accession>A0ABV6C609</accession>
<comment type="caution">
    <text evidence="29">The sequence shown here is derived from an EMBL/GenBank/DDBJ whole genome shotgun (WGS) entry which is preliminary data.</text>
</comment>
<dbReference type="Gene3D" id="3.10.196.10">
    <property type="entry name" value="Vitamin B12-dependent methionine synthase, activation domain"/>
    <property type="match status" value="1"/>
</dbReference>